<dbReference type="OrthoDB" id="1918995at2"/>
<protein>
    <recommendedName>
        <fullName evidence="3">SUKH-3 domain-containing protein</fullName>
    </recommendedName>
</protein>
<gene>
    <name evidence="1" type="ORF">ACZ11_04395</name>
</gene>
<name>A0A0K9FBK8_9BACI</name>
<dbReference type="AlphaFoldDB" id="A0A0K9FBK8"/>
<dbReference type="Pfam" id="PF14433">
    <property type="entry name" value="SUKH-3"/>
    <property type="match status" value="1"/>
</dbReference>
<dbReference type="RefSeq" id="WP_049664080.1">
    <property type="nucleotide sequence ID" value="NZ_LFXJ01000005.1"/>
</dbReference>
<evidence type="ECO:0008006" key="3">
    <source>
        <dbReference type="Google" id="ProtNLM"/>
    </source>
</evidence>
<organism evidence="1 2">
    <name type="scientific">Lysinibacillus xylanilyticus</name>
    <dbReference type="NCBI Taxonomy" id="582475"/>
    <lineage>
        <taxon>Bacteria</taxon>
        <taxon>Bacillati</taxon>
        <taxon>Bacillota</taxon>
        <taxon>Bacilli</taxon>
        <taxon>Bacillales</taxon>
        <taxon>Bacillaceae</taxon>
        <taxon>Lysinibacillus</taxon>
    </lineage>
</organism>
<dbReference type="PATRIC" id="fig|582475.4.peg.299"/>
<dbReference type="InterPro" id="IPR025850">
    <property type="entry name" value="SUKH-3"/>
</dbReference>
<dbReference type="Proteomes" id="UP000037326">
    <property type="component" value="Unassembled WGS sequence"/>
</dbReference>
<reference evidence="2" key="1">
    <citation type="submission" date="2015-07" db="EMBL/GenBank/DDBJ databases">
        <authorList>
            <consortium name="Consortium for Microbial Forensics and Genomics (microFORGE)"/>
            <person name="Knight B.M."/>
            <person name="Roberts D.P."/>
            <person name="Lin D."/>
            <person name="Hari K."/>
            <person name="Fletcher J."/>
            <person name="Melcher U."/>
            <person name="Blagden T."/>
            <person name="Winegar R.A."/>
        </authorList>
    </citation>
    <scope>NUCLEOTIDE SEQUENCE [LARGE SCALE GENOMIC DNA]</scope>
    <source>
        <strain evidence="2">DSM 23493</strain>
    </source>
</reference>
<sequence length="151" mass="17159">MGKLSEKTKSIIEAAGWYSGRSVDIDSTVDYLEKKGYEVFDCAKDVLKEFGGLTYVYLDDDTEGSFIRTPHEALGDAARLHFKRYEVILGKKLIVIGTAYGDNAIMFMDEVGKVYGFHDDYYIWKLGDNIYDAVNNLCECKELKLIHETTN</sequence>
<comment type="caution">
    <text evidence="1">The sequence shown here is derived from an EMBL/GenBank/DDBJ whole genome shotgun (WGS) entry which is preliminary data.</text>
</comment>
<accession>A0A0K9FBK8</accession>
<dbReference type="EMBL" id="LFXJ01000005">
    <property type="protein sequence ID" value="KMY31481.1"/>
    <property type="molecule type" value="Genomic_DNA"/>
</dbReference>
<proteinExistence type="predicted"/>
<dbReference type="GeneID" id="96597545"/>
<evidence type="ECO:0000313" key="2">
    <source>
        <dbReference type="Proteomes" id="UP000037326"/>
    </source>
</evidence>
<evidence type="ECO:0000313" key="1">
    <source>
        <dbReference type="EMBL" id="KMY31481.1"/>
    </source>
</evidence>